<dbReference type="RefSeq" id="WP_093833506.1">
    <property type="nucleotide sequence ID" value="NZ_JAVRES010000023.1"/>
</dbReference>
<organism evidence="1 2">
    <name type="scientific">Streptomyces doudnae</name>
    <dbReference type="NCBI Taxonomy" id="3075536"/>
    <lineage>
        <taxon>Bacteria</taxon>
        <taxon>Bacillati</taxon>
        <taxon>Actinomycetota</taxon>
        <taxon>Actinomycetes</taxon>
        <taxon>Kitasatosporales</taxon>
        <taxon>Streptomycetaceae</taxon>
        <taxon>Streptomyces</taxon>
    </lineage>
</organism>
<keyword evidence="2" id="KW-1185">Reference proteome</keyword>
<evidence type="ECO:0000313" key="2">
    <source>
        <dbReference type="Proteomes" id="UP001183535"/>
    </source>
</evidence>
<evidence type="ECO:0000313" key="1">
    <source>
        <dbReference type="EMBL" id="MDT0439103.1"/>
    </source>
</evidence>
<sequence>MTSPSRSPLPAPPSPPPLLFLDVDGPLIPFGAGARELPGGYPTFAPDPASGGPHGAAGSHPLLARIDPAIGRRLAALPCVLVWATTWMADANDCVAPLLGLPELPVVVWPEPSEAEERQDALHGLHWKTRTLTAHAAGRPYVWLDDEITDADRAWVAAHHPGRALLRRVDPRRGLTDEDFAAVEAWLRSVG</sequence>
<gene>
    <name evidence="1" type="ORF">RM877_30995</name>
</gene>
<dbReference type="AlphaFoldDB" id="A0ABD5EWM0"/>
<comment type="caution">
    <text evidence="1">The sequence shown here is derived from an EMBL/GenBank/DDBJ whole genome shotgun (WGS) entry which is preliminary data.</text>
</comment>
<proteinExistence type="predicted"/>
<dbReference type="EMBL" id="JAVRES010000023">
    <property type="protein sequence ID" value="MDT0439103.1"/>
    <property type="molecule type" value="Genomic_DNA"/>
</dbReference>
<accession>A0ABD5EWM0</accession>
<name>A0ABD5EWM0_9ACTN</name>
<protein>
    <submittedName>
        <fullName evidence="1">HAD domain-containing protein</fullName>
    </submittedName>
</protein>
<dbReference type="Proteomes" id="UP001183535">
    <property type="component" value="Unassembled WGS sequence"/>
</dbReference>
<reference evidence="2" key="1">
    <citation type="submission" date="2023-07" db="EMBL/GenBank/DDBJ databases">
        <title>30 novel species of actinomycetes from the DSMZ collection.</title>
        <authorList>
            <person name="Nouioui I."/>
        </authorList>
    </citation>
    <scope>NUCLEOTIDE SEQUENCE [LARGE SCALE GENOMIC DNA]</scope>
    <source>
        <strain evidence="2">DSM 41981</strain>
    </source>
</reference>
<dbReference type="Pfam" id="PF18143">
    <property type="entry name" value="HAD_SAK_2"/>
    <property type="match status" value="1"/>
</dbReference>